<dbReference type="OrthoDB" id="4743906at2"/>
<dbReference type="AlphaFoldDB" id="A0A1X1V949"/>
<keyword evidence="1" id="KW-0472">Membrane</keyword>
<protein>
    <submittedName>
        <fullName evidence="2">Uncharacterized protein</fullName>
    </submittedName>
</protein>
<feature type="transmembrane region" description="Helical" evidence="1">
    <location>
        <begin position="21"/>
        <end position="40"/>
    </location>
</feature>
<keyword evidence="1" id="KW-0812">Transmembrane</keyword>
<keyword evidence="1" id="KW-1133">Transmembrane helix</keyword>
<proteinExistence type="predicted"/>
<organism evidence="2 3">
    <name type="scientific">Mycobacterium gordonae</name>
    <dbReference type="NCBI Taxonomy" id="1778"/>
    <lineage>
        <taxon>Bacteria</taxon>
        <taxon>Bacillati</taxon>
        <taxon>Actinomycetota</taxon>
        <taxon>Actinomycetes</taxon>
        <taxon>Mycobacteriales</taxon>
        <taxon>Mycobacteriaceae</taxon>
        <taxon>Mycobacterium</taxon>
    </lineage>
</organism>
<reference evidence="2 3" key="1">
    <citation type="submission" date="2016-01" db="EMBL/GenBank/DDBJ databases">
        <title>The new phylogeny of the genus Mycobacterium.</title>
        <authorList>
            <person name="Tarcisio F."/>
            <person name="Conor M."/>
            <person name="Antonella G."/>
            <person name="Elisabetta G."/>
            <person name="Giulia F.S."/>
            <person name="Sara T."/>
            <person name="Anna F."/>
            <person name="Clotilde B."/>
            <person name="Roberto B."/>
            <person name="Veronica D.S."/>
            <person name="Fabio R."/>
            <person name="Monica P."/>
            <person name="Olivier J."/>
            <person name="Enrico T."/>
            <person name="Nicola S."/>
        </authorList>
    </citation>
    <scope>NUCLEOTIDE SEQUENCE [LARGE SCALE GENOMIC DNA]</scope>
    <source>
        <strain evidence="2 3">DSM 44160</strain>
    </source>
</reference>
<evidence type="ECO:0000256" key="1">
    <source>
        <dbReference type="SAM" id="Phobius"/>
    </source>
</evidence>
<comment type="caution">
    <text evidence="2">The sequence shown here is derived from an EMBL/GenBank/DDBJ whole genome shotgun (WGS) entry which is preliminary data.</text>
</comment>
<sequence length="103" mass="10968">MSEQMSAPAAQSQPRRVRRPIRLIWVAAVIGGVAISFGAAEAQTLGDNAPASLTATPEDPCLLNNTCGLENQIAEDEAAGRNFQAYCDELKLKNITIPECEPA</sequence>
<accession>A0A1X1V949</accession>
<name>A0A1X1V949_MYCGO</name>
<gene>
    <name evidence="2" type="ORF">AWC08_10790</name>
</gene>
<dbReference type="RefSeq" id="WP_085088815.1">
    <property type="nucleotide sequence ID" value="NZ_JACKSU010000113.1"/>
</dbReference>
<keyword evidence="3" id="KW-1185">Reference proteome</keyword>
<dbReference type="Proteomes" id="UP000193928">
    <property type="component" value="Unassembled WGS sequence"/>
</dbReference>
<evidence type="ECO:0000313" key="3">
    <source>
        <dbReference type="Proteomes" id="UP000193928"/>
    </source>
</evidence>
<dbReference type="EMBL" id="LQOY01000257">
    <property type="protein sequence ID" value="ORV65603.1"/>
    <property type="molecule type" value="Genomic_DNA"/>
</dbReference>
<evidence type="ECO:0000313" key="2">
    <source>
        <dbReference type="EMBL" id="ORV65603.1"/>
    </source>
</evidence>